<dbReference type="AlphaFoldDB" id="A0A832ZWL6"/>
<evidence type="ECO:0000256" key="2">
    <source>
        <dbReference type="ARBA" id="ARBA00008663"/>
    </source>
</evidence>
<feature type="domain" description="Pyruvate kinase barrel" evidence="14">
    <location>
        <begin position="18"/>
        <end position="337"/>
    </location>
</feature>
<comment type="catalytic activity">
    <reaction evidence="13">
        <text>pyruvate + ATP = phosphoenolpyruvate + ADP + H(+)</text>
        <dbReference type="Rhea" id="RHEA:18157"/>
        <dbReference type="ChEBI" id="CHEBI:15361"/>
        <dbReference type="ChEBI" id="CHEBI:15378"/>
        <dbReference type="ChEBI" id="CHEBI:30616"/>
        <dbReference type="ChEBI" id="CHEBI:58702"/>
        <dbReference type="ChEBI" id="CHEBI:456216"/>
        <dbReference type="EC" id="2.7.1.40"/>
    </reaction>
</comment>
<dbReference type="InterPro" id="IPR015806">
    <property type="entry name" value="Pyrv_Knase_insert_dom_sf"/>
</dbReference>
<dbReference type="GO" id="GO:0000287">
    <property type="term" value="F:magnesium ion binding"/>
    <property type="evidence" value="ECO:0007669"/>
    <property type="project" value="UniProtKB-UniRule"/>
</dbReference>
<dbReference type="InterPro" id="IPR001697">
    <property type="entry name" value="Pyr_Knase"/>
</dbReference>
<organism evidence="16 17">
    <name type="scientific">Caldiarchaeum subterraneum</name>
    <dbReference type="NCBI Taxonomy" id="311458"/>
    <lineage>
        <taxon>Archaea</taxon>
        <taxon>Nitrososphaerota</taxon>
        <taxon>Candidatus Caldarchaeales</taxon>
        <taxon>Candidatus Caldarchaeaceae</taxon>
        <taxon>Candidatus Caldarchaeum</taxon>
    </lineage>
</organism>
<dbReference type="Gene3D" id="3.20.20.60">
    <property type="entry name" value="Phosphoenolpyruvate-binding domains"/>
    <property type="match status" value="1"/>
</dbReference>
<comment type="caution">
    <text evidence="16">The sequence shown here is derived from an EMBL/GenBank/DDBJ whole genome shotgun (WGS) entry which is preliminary data.</text>
</comment>
<dbReference type="InterPro" id="IPR015793">
    <property type="entry name" value="Pyrv_Knase_brl"/>
</dbReference>
<evidence type="ECO:0000256" key="10">
    <source>
        <dbReference type="ARBA" id="ARBA00023152"/>
    </source>
</evidence>
<keyword evidence="5" id="KW-0479">Metal-binding</keyword>
<dbReference type="InterPro" id="IPR011037">
    <property type="entry name" value="Pyrv_Knase-like_insert_dom_sf"/>
</dbReference>
<evidence type="ECO:0000256" key="11">
    <source>
        <dbReference type="ARBA" id="ARBA00023317"/>
    </source>
</evidence>
<reference evidence="16" key="1">
    <citation type="journal article" date="2020" name="ISME J.">
        <title>Gammaproteobacteria mediating utilization of methyl-, sulfur- and petroleum organic compounds in deep ocean hydrothermal plumes.</title>
        <authorList>
            <person name="Zhou Z."/>
            <person name="Liu Y."/>
            <person name="Pan J."/>
            <person name="Cron B.R."/>
            <person name="Toner B.M."/>
            <person name="Anantharaman K."/>
            <person name="Breier J.A."/>
            <person name="Dick G.J."/>
            <person name="Li M."/>
        </authorList>
    </citation>
    <scope>NUCLEOTIDE SEQUENCE</scope>
    <source>
        <strain evidence="16">SZUA-1515</strain>
    </source>
</reference>
<evidence type="ECO:0000259" key="14">
    <source>
        <dbReference type="Pfam" id="PF00224"/>
    </source>
</evidence>
<dbReference type="PANTHER" id="PTHR11817">
    <property type="entry name" value="PYRUVATE KINASE"/>
    <property type="match status" value="1"/>
</dbReference>
<dbReference type="Gene3D" id="3.40.1380.20">
    <property type="entry name" value="Pyruvate kinase, C-terminal domain"/>
    <property type="match status" value="1"/>
</dbReference>
<dbReference type="UniPathway" id="UPA00109">
    <property type="reaction ID" value="UER00188"/>
</dbReference>
<dbReference type="SUPFAM" id="SSF51621">
    <property type="entry name" value="Phosphoenolpyruvate/pyruvate domain"/>
    <property type="match status" value="1"/>
</dbReference>
<evidence type="ECO:0000256" key="6">
    <source>
        <dbReference type="ARBA" id="ARBA00022741"/>
    </source>
</evidence>
<dbReference type="NCBIfam" id="TIGR01064">
    <property type="entry name" value="pyruv_kin"/>
    <property type="match status" value="1"/>
</dbReference>
<evidence type="ECO:0000256" key="4">
    <source>
        <dbReference type="ARBA" id="ARBA00022679"/>
    </source>
</evidence>
<protein>
    <recommendedName>
        <fullName evidence="3 12">Pyruvate kinase</fullName>
        <ecNumber evidence="3 12">2.7.1.40</ecNumber>
    </recommendedName>
</protein>
<dbReference type="GO" id="GO:0030955">
    <property type="term" value="F:potassium ion binding"/>
    <property type="evidence" value="ECO:0007669"/>
    <property type="project" value="UniProtKB-UniRule"/>
</dbReference>
<dbReference type="GO" id="GO:0005524">
    <property type="term" value="F:ATP binding"/>
    <property type="evidence" value="ECO:0007669"/>
    <property type="project" value="UniProtKB-KW"/>
</dbReference>
<dbReference type="Proteomes" id="UP000608579">
    <property type="component" value="Unassembled WGS sequence"/>
</dbReference>
<keyword evidence="8" id="KW-0067">ATP-binding</keyword>
<keyword evidence="7 13" id="KW-0418">Kinase</keyword>
<evidence type="ECO:0000259" key="15">
    <source>
        <dbReference type="Pfam" id="PF02887"/>
    </source>
</evidence>
<dbReference type="InterPro" id="IPR015795">
    <property type="entry name" value="Pyrv_Knase_C"/>
</dbReference>
<comment type="pathway">
    <text evidence="1 13">Carbohydrate degradation; glycolysis; pyruvate from D-glyceraldehyde 3-phosphate: step 5/5.</text>
</comment>
<proteinExistence type="inferred from homology"/>
<dbReference type="Pfam" id="PF00224">
    <property type="entry name" value="PK"/>
    <property type="match status" value="1"/>
</dbReference>
<evidence type="ECO:0000313" key="16">
    <source>
        <dbReference type="EMBL" id="HIQ30103.1"/>
    </source>
</evidence>
<evidence type="ECO:0000313" key="17">
    <source>
        <dbReference type="Proteomes" id="UP000608579"/>
    </source>
</evidence>
<dbReference type="EMBL" id="DQVM01000113">
    <property type="protein sequence ID" value="HIQ30103.1"/>
    <property type="molecule type" value="Genomic_DNA"/>
</dbReference>
<evidence type="ECO:0000256" key="3">
    <source>
        <dbReference type="ARBA" id="ARBA00012142"/>
    </source>
</evidence>
<accession>A0A832ZWL6</accession>
<evidence type="ECO:0000256" key="9">
    <source>
        <dbReference type="ARBA" id="ARBA00022842"/>
    </source>
</evidence>
<keyword evidence="4 13" id="KW-0808">Transferase</keyword>
<dbReference type="GO" id="GO:0016301">
    <property type="term" value="F:kinase activity"/>
    <property type="evidence" value="ECO:0007669"/>
    <property type="project" value="UniProtKB-KW"/>
</dbReference>
<dbReference type="PRINTS" id="PR01050">
    <property type="entry name" value="PYRUVTKNASE"/>
</dbReference>
<evidence type="ECO:0000256" key="7">
    <source>
        <dbReference type="ARBA" id="ARBA00022777"/>
    </source>
</evidence>
<gene>
    <name evidence="16" type="primary">pyk</name>
    <name evidence="16" type="ORF">EYH45_06025</name>
</gene>
<keyword evidence="9 13" id="KW-0460">Magnesium</keyword>
<name>A0A832ZWL6_CALS0</name>
<keyword evidence="6" id="KW-0547">Nucleotide-binding</keyword>
<evidence type="ECO:0000256" key="13">
    <source>
        <dbReference type="RuleBase" id="RU000504"/>
    </source>
</evidence>
<dbReference type="SUPFAM" id="SSF52935">
    <property type="entry name" value="PK C-terminal domain-like"/>
    <property type="match status" value="1"/>
</dbReference>
<dbReference type="GO" id="GO:0004743">
    <property type="term" value="F:pyruvate kinase activity"/>
    <property type="evidence" value="ECO:0007669"/>
    <property type="project" value="UniProtKB-UniRule"/>
</dbReference>
<evidence type="ECO:0000256" key="1">
    <source>
        <dbReference type="ARBA" id="ARBA00004997"/>
    </source>
</evidence>
<dbReference type="InterPro" id="IPR018209">
    <property type="entry name" value="Pyrv_Knase_AS"/>
</dbReference>
<keyword evidence="10 13" id="KW-0324">Glycolysis</keyword>
<feature type="domain" description="Pyruvate kinase C-terminal" evidence="15">
    <location>
        <begin position="368"/>
        <end position="462"/>
    </location>
</feature>
<keyword evidence="11 16" id="KW-0670">Pyruvate</keyword>
<dbReference type="InterPro" id="IPR036918">
    <property type="entry name" value="Pyrv_Knase_C_sf"/>
</dbReference>
<dbReference type="Gene3D" id="2.40.33.10">
    <property type="entry name" value="PK beta-barrel domain-like"/>
    <property type="match status" value="1"/>
</dbReference>
<dbReference type="EC" id="2.7.1.40" evidence="3 12"/>
<dbReference type="Pfam" id="PF02887">
    <property type="entry name" value="PK_C"/>
    <property type="match status" value="1"/>
</dbReference>
<dbReference type="SUPFAM" id="SSF50800">
    <property type="entry name" value="PK beta-barrel domain-like"/>
    <property type="match status" value="1"/>
</dbReference>
<comment type="similarity">
    <text evidence="2 13">Belongs to the pyruvate kinase family.</text>
</comment>
<evidence type="ECO:0000256" key="5">
    <source>
        <dbReference type="ARBA" id="ARBA00022723"/>
    </source>
</evidence>
<dbReference type="InterPro" id="IPR040442">
    <property type="entry name" value="Pyrv_kinase-like_dom_sf"/>
</dbReference>
<dbReference type="PROSITE" id="PS00110">
    <property type="entry name" value="PYRUVATE_KINASE"/>
    <property type="match status" value="1"/>
</dbReference>
<sequence length="476" mass="52963">MHGYVIVVVSPVGLWMFRRVRAACTVGPASGRGEVVREILKLGCRVFRVNFSHGSKEVWREWVSIVRDAAAEEGVEVVLIGDLKGRSVRVGYLDKPRSIREGEVAEFCIHGKKGEECIPVDSREFFKLVSEGDILVTDDGRATLEVLKVEDERVKTRALNNMVISPRKSIVVRGKDVKLGNYVEANRETILTALKLGFDFLGLSFVGSADDVYAVKEFLRNEGAGDVGVIAKIETPSAVVNVKEIISAADAVLVARGDLGMHFSLEKVPQLQSRIVETASIFGKPVIVATQLLGSMIEEPIPSRSEIVDIMTCVKEGVDVLLLTGETAVGKHPVEAVRWLVKTINTYEKEGTWVRRELPYNDLSDRFAHGVVTLSEYLGAKIGIFTKTGNMTYRIARYRPKSQILAATNDRKTLKKLILLWGTTPMYVEAEDYQDGLHQLEKTLIEKRYVKEGEILILTYGLIDEPSHIIKILQIQ</sequence>
<dbReference type="InterPro" id="IPR015813">
    <property type="entry name" value="Pyrv/PenolPyrv_kinase-like_dom"/>
</dbReference>
<evidence type="ECO:0000256" key="8">
    <source>
        <dbReference type="ARBA" id="ARBA00022840"/>
    </source>
</evidence>
<evidence type="ECO:0000256" key="12">
    <source>
        <dbReference type="NCBIfam" id="TIGR01064"/>
    </source>
</evidence>